<dbReference type="AlphaFoldDB" id="M2UFU4"/>
<gene>
    <name evidence="1" type="ORF">COCHEDRAFT_1030023</name>
</gene>
<reference evidence="1 2" key="1">
    <citation type="journal article" date="2012" name="PLoS Pathog.">
        <title>Diverse lifestyles and strategies of plant pathogenesis encoded in the genomes of eighteen Dothideomycetes fungi.</title>
        <authorList>
            <person name="Ohm R.A."/>
            <person name="Feau N."/>
            <person name="Henrissat B."/>
            <person name="Schoch C.L."/>
            <person name="Horwitz B.A."/>
            <person name="Barry K.W."/>
            <person name="Condon B.J."/>
            <person name="Copeland A.C."/>
            <person name="Dhillon B."/>
            <person name="Glaser F."/>
            <person name="Hesse C.N."/>
            <person name="Kosti I."/>
            <person name="LaButti K."/>
            <person name="Lindquist E.A."/>
            <person name="Lucas S."/>
            <person name="Salamov A.A."/>
            <person name="Bradshaw R.E."/>
            <person name="Ciuffetti L."/>
            <person name="Hamelin R.C."/>
            <person name="Kema G.H.J."/>
            <person name="Lawrence C."/>
            <person name="Scott J.A."/>
            <person name="Spatafora J.W."/>
            <person name="Turgeon B.G."/>
            <person name="de Wit P.J.G.M."/>
            <person name="Zhong S."/>
            <person name="Goodwin S.B."/>
            <person name="Grigoriev I.V."/>
        </authorList>
    </citation>
    <scope>NUCLEOTIDE SEQUENCE [LARGE SCALE GENOMIC DNA]</scope>
    <source>
        <strain evidence="2">C5 / ATCC 48332 / race O</strain>
    </source>
</reference>
<protein>
    <submittedName>
        <fullName evidence="1">Uncharacterized protein</fullName>
    </submittedName>
</protein>
<keyword evidence="2" id="KW-1185">Reference proteome</keyword>
<accession>M2UFU4</accession>
<evidence type="ECO:0000313" key="1">
    <source>
        <dbReference type="EMBL" id="EMD92591.1"/>
    </source>
</evidence>
<dbReference type="EMBL" id="KB445575">
    <property type="protein sequence ID" value="EMD92591.1"/>
    <property type="molecule type" value="Genomic_DNA"/>
</dbReference>
<reference evidence="2" key="2">
    <citation type="journal article" date="2013" name="PLoS Genet.">
        <title>Comparative genome structure, secondary metabolite, and effector coding capacity across Cochliobolus pathogens.</title>
        <authorList>
            <person name="Condon B.J."/>
            <person name="Leng Y."/>
            <person name="Wu D."/>
            <person name="Bushley K.E."/>
            <person name="Ohm R.A."/>
            <person name="Otillar R."/>
            <person name="Martin J."/>
            <person name="Schackwitz W."/>
            <person name="Grimwood J."/>
            <person name="MohdZainudin N."/>
            <person name="Xue C."/>
            <person name="Wang R."/>
            <person name="Manning V.A."/>
            <person name="Dhillon B."/>
            <person name="Tu Z.J."/>
            <person name="Steffenson B.J."/>
            <person name="Salamov A."/>
            <person name="Sun H."/>
            <person name="Lowry S."/>
            <person name="LaButti K."/>
            <person name="Han J."/>
            <person name="Copeland A."/>
            <person name="Lindquist E."/>
            <person name="Barry K."/>
            <person name="Schmutz J."/>
            <person name="Baker S.E."/>
            <person name="Ciuffetti L.M."/>
            <person name="Grigoriev I.V."/>
            <person name="Zhong S."/>
            <person name="Turgeon B.G."/>
        </authorList>
    </citation>
    <scope>NUCLEOTIDE SEQUENCE [LARGE SCALE GENOMIC DNA]</scope>
    <source>
        <strain evidence="2">C5 / ATCC 48332 / race O</strain>
    </source>
</reference>
<dbReference type="OrthoDB" id="3695719at2759"/>
<proteinExistence type="predicted"/>
<dbReference type="Proteomes" id="UP000016936">
    <property type="component" value="Unassembled WGS sequence"/>
</dbReference>
<organism evidence="1 2">
    <name type="scientific">Cochliobolus heterostrophus (strain C5 / ATCC 48332 / race O)</name>
    <name type="common">Southern corn leaf blight fungus</name>
    <name type="synonym">Bipolaris maydis</name>
    <dbReference type="NCBI Taxonomy" id="701091"/>
    <lineage>
        <taxon>Eukaryota</taxon>
        <taxon>Fungi</taxon>
        <taxon>Dikarya</taxon>
        <taxon>Ascomycota</taxon>
        <taxon>Pezizomycotina</taxon>
        <taxon>Dothideomycetes</taxon>
        <taxon>Pleosporomycetidae</taxon>
        <taxon>Pleosporales</taxon>
        <taxon>Pleosporineae</taxon>
        <taxon>Pleosporaceae</taxon>
        <taxon>Bipolaris</taxon>
    </lineage>
</organism>
<sequence>MEPHRNFHSQLWYSNILAKDFSQEGKETLDTGTKSAYAITPAGLDALAVLRIKINKHLLLNLPDWKSLNFSAHTKPTRYARLRLSIGNYNNKDARNPTALVYAYLKPPSSSVMGPTLAVEIITTHVMDGSSTKTVVSEQAIHSTKTKPPTYL</sequence>
<dbReference type="HOGENOM" id="CLU_1906383_0_0_1"/>
<name>M2UFU4_COCH5</name>
<evidence type="ECO:0000313" key="2">
    <source>
        <dbReference type="Proteomes" id="UP000016936"/>
    </source>
</evidence>